<keyword evidence="3" id="KW-0949">S-adenosyl-L-methionine</keyword>
<dbReference type="GO" id="GO:0016279">
    <property type="term" value="F:protein-lysine N-methyltransferase activity"/>
    <property type="evidence" value="ECO:0007669"/>
    <property type="project" value="TreeGrafter"/>
</dbReference>
<feature type="compositionally biased region" description="Low complexity" evidence="4">
    <location>
        <begin position="119"/>
        <end position="142"/>
    </location>
</feature>
<evidence type="ECO:0000256" key="2">
    <source>
        <dbReference type="ARBA" id="ARBA00022679"/>
    </source>
</evidence>
<proteinExistence type="predicted"/>
<organism evidence="5 6">
    <name type="scientific">Cyanidiococcus yangmingshanensis</name>
    <dbReference type="NCBI Taxonomy" id="2690220"/>
    <lineage>
        <taxon>Eukaryota</taxon>
        <taxon>Rhodophyta</taxon>
        <taxon>Bangiophyceae</taxon>
        <taxon>Cyanidiales</taxon>
        <taxon>Cyanidiaceae</taxon>
        <taxon>Cyanidiococcus</taxon>
    </lineage>
</organism>
<dbReference type="AlphaFoldDB" id="A0A7J7IQX9"/>
<keyword evidence="2" id="KW-0808">Transferase</keyword>
<accession>A0A7J7IQX9</accession>
<dbReference type="PANTHER" id="PTHR13271:SF137">
    <property type="entry name" value="SET DOMAIN-CONTAINING PROTEIN"/>
    <property type="match status" value="1"/>
</dbReference>
<keyword evidence="6" id="KW-1185">Reference proteome</keyword>
<dbReference type="Gene3D" id="3.90.1420.10">
    <property type="entry name" value="Rubisco LSMT, substrate-binding domain"/>
    <property type="match status" value="1"/>
</dbReference>
<dbReference type="InterPro" id="IPR050600">
    <property type="entry name" value="SETD3_SETD6_MTase"/>
</dbReference>
<dbReference type="PANTHER" id="PTHR13271">
    <property type="entry name" value="UNCHARACTERIZED PUTATIVE METHYLTRANSFERASE"/>
    <property type="match status" value="1"/>
</dbReference>
<sequence length="623" mass="69786">MNDVRVLKPSSKKKQGAELVPLVVTRAGWVLFQPALCLATKRNTALSSAVLKARVSWCSVASLRQRRAFPRAASWHRPPFEPTLSKSSRISNAAQNILKGAVSLERDQTGDDGGKGIHPGPASGTGASSSASGSTAPTKTAPETTRDMSPIQGVLHTESQYQTAPFMKWVCESGIEIAGLAIKYFGSEHLRGIVAETTLPARSILARIPGSLTLQTRSDDGARGCPLPPAICAPEFWRSAPWWGRLALLLLFERYKFDPESAQKLEKLVLHRQLRRWERRPNQRSRFPGAAKSALTLSPWFQLLPTSFTDRPLHWTAAERRELQYACLERAIVEQEHKWRDLYARFVERTFTKRGISLESLGGLFSEHDFYWALNVVVTRAFSGPCETTPFRERWRQTCFAGALSLASWNTHLLDTTSALNVFLVVTLSQLVFDALYPRIYRSLHGNPLKKYVIAPLIDLFNHSSKVTSAVSYEYFYDAFLLSVADQEYVAGEQVFISYGNLTNDELLAVYGFVEDDNPHDTYKLWDPRSEAMIILDATGTVRNQTSAPNLSNTALGELIRVELASMPTTLIEDEHMKTSTRQMELARRFRMGKKRILERALKRVDAADISEQVDASVHDARA</sequence>
<feature type="compositionally biased region" description="Basic and acidic residues" evidence="4">
    <location>
        <begin position="106"/>
        <end position="115"/>
    </location>
</feature>
<dbReference type="Gene3D" id="3.90.1410.10">
    <property type="entry name" value="set domain protein methyltransferase, domain 1"/>
    <property type="match status" value="1"/>
</dbReference>
<evidence type="ECO:0000313" key="5">
    <source>
        <dbReference type="EMBL" id="KAF6005140.1"/>
    </source>
</evidence>
<evidence type="ECO:0000256" key="1">
    <source>
        <dbReference type="ARBA" id="ARBA00022603"/>
    </source>
</evidence>
<evidence type="ECO:0000256" key="3">
    <source>
        <dbReference type="ARBA" id="ARBA00022691"/>
    </source>
</evidence>
<feature type="region of interest" description="Disordered" evidence="4">
    <location>
        <begin position="106"/>
        <end position="147"/>
    </location>
</feature>
<gene>
    <name evidence="5" type="ORF">F1559_001290</name>
</gene>
<dbReference type="EMBL" id="VWRR01000001">
    <property type="protein sequence ID" value="KAF6005140.1"/>
    <property type="molecule type" value="Genomic_DNA"/>
</dbReference>
<dbReference type="Proteomes" id="UP000530660">
    <property type="component" value="Unassembled WGS sequence"/>
</dbReference>
<dbReference type="CDD" id="cd10527">
    <property type="entry name" value="SET_LSMT"/>
    <property type="match status" value="1"/>
</dbReference>
<dbReference type="InterPro" id="IPR036464">
    <property type="entry name" value="Rubisco_LSMT_subst-bd_sf"/>
</dbReference>
<dbReference type="OrthoDB" id="341421at2759"/>
<dbReference type="GO" id="GO:0032259">
    <property type="term" value="P:methylation"/>
    <property type="evidence" value="ECO:0007669"/>
    <property type="project" value="UniProtKB-KW"/>
</dbReference>
<name>A0A7J7IQX9_9RHOD</name>
<dbReference type="InterPro" id="IPR046341">
    <property type="entry name" value="SET_dom_sf"/>
</dbReference>
<dbReference type="SUPFAM" id="SSF82199">
    <property type="entry name" value="SET domain"/>
    <property type="match status" value="1"/>
</dbReference>
<protein>
    <recommendedName>
        <fullName evidence="7">SET domain-containing protein</fullName>
    </recommendedName>
</protein>
<keyword evidence="1" id="KW-0489">Methyltransferase</keyword>
<evidence type="ECO:0000313" key="6">
    <source>
        <dbReference type="Proteomes" id="UP000530660"/>
    </source>
</evidence>
<comment type="caution">
    <text evidence="5">The sequence shown here is derived from an EMBL/GenBank/DDBJ whole genome shotgun (WGS) entry which is preliminary data.</text>
</comment>
<evidence type="ECO:0000256" key="4">
    <source>
        <dbReference type="SAM" id="MobiDB-lite"/>
    </source>
</evidence>
<evidence type="ECO:0008006" key="7">
    <source>
        <dbReference type="Google" id="ProtNLM"/>
    </source>
</evidence>
<reference evidence="5 6" key="1">
    <citation type="journal article" date="2020" name="J. Phycol.">
        <title>Comparative genome analysis reveals Cyanidiococcus gen. nov., a new extremophilic red algal genus sister to Cyanidioschyzon (Cyanidioschyzonaceae, Rhodophyta).</title>
        <authorList>
            <person name="Liu S.-L."/>
            <person name="Chiang Y.-R."/>
            <person name="Yoon H.S."/>
            <person name="Fu H.-Y."/>
        </authorList>
    </citation>
    <scope>NUCLEOTIDE SEQUENCE [LARGE SCALE GENOMIC DNA]</scope>
    <source>
        <strain evidence="5 6">THAL066</strain>
    </source>
</reference>